<evidence type="ECO:0000259" key="1">
    <source>
        <dbReference type="PROSITE" id="PS51186"/>
    </source>
</evidence>
<organism evidence="2 3">
    <name type="scientific">Cryobacterium mannosilyticum</name>
    <dbReference type="NCBI Taxonomy" id="1259190"/>
    <lineage>
        <taxon>Bacteria</taxon>
        <taxon>Bacillati</taxon>
        <taxon>Actinomycetota</taxon>
        <taxon>Actinomycetes</taxon>
        <taxon>Micrococcales</taxon>
        <taxon>Microbacteriaceae</taxon>
        <taxon>Cryobacterium</taxon>
    </lineage>
</organism>
<dbReference type="GO" id="GO:0016747">
    <property type="term" value="F:acyltransferase activity, transferring groups other than amino-acyl groups"/>
    <property type="evidence" value="ECO:0007669"/>
    <property type="project" value="InterPro"/>
</dbReference>
<keyword evidence="2" id="KW-0808">Transferase</keyword>
<dbReference type="Pfam" id="PF13302">
    <property type="entry name" value="Acetyltransf_3"/>
    <property type="match status" value="1"/>
</dbReference>
<evidence type="ECO:0000313" key="2">
    <source>
        <dbReference type="EMBL" id="TFC03057.1"/>
    </source>
</evidence>
<comment type="caution">
    <text evidence="2">The sequence shown here is derived from an EMBL/GenBank/DDBJ whole genome shotgun (WGS) entry which is preliminary data.</text>
</comment>
<dbReference type="InterPro" id="IPR016181">
    <property type="entry name" value="Acyl_CoA_acyltransferase"/>
</dbReference>
<feature type="domain" description="N-acetyltransferase" evidence="1">
    <location>
        <begin position="10"/>
        <end position="180"/>
    </location>
</feature>
<name>A0A4R8WAS1_9MICO</name>
<dbReference type="RefSeq" id="WP_134509304.1">
    <property type="nucleotide sequence ID" value="NZ_SOFM01000029.1"/>
</dbReference>
<reference evidence="2 3" key="1">
    <citation type="submission" date="2019-03" db="EMBL/GenBank/DDBJ databases">
        <title>Genomics of glacier-inhabiting Cryobacterium strains.</title>
        <authorList>
            <person name="Liu Q."/>
            <person name="Xin Y.-H."/>
        </authorList>
    </citation>
    <scope>NUCLEOTIDE SEQUENCE [LARGE SCALE GENOMIC DNA]</scope>
    <source>
        <strain evidence="2 3">RHLT2-21</strain>
    </source>
</reference>
<evidence type="ECO:0000313" key="3">
    <source>
        <dbReference type="Proteomes" id="UP000297643"/>
    </source>
</evidence>
<proteinExistence type="predicted"/>
<dbReference type="EMBL" id="SOFM01000029">
    <property type="protein sequence ID" value="TFC03057.1"/>
    <property type="molecule type" value="Genomic_DNA"/>
</dbReference>
<dbReference type="PROSITE" id="PS51186">
    <property type="entry name" value="GNAT"/>
    <property type="match status" value="1"/>
</dbReference>
<gene>
    <name evidence="2" type="ORF">E3O32_10530</name>
</gene>
<keyword evidence="3" id="KW-1185">Reference proteome</keyword>
<dbReference type="SUPFAM" id="SSF55729">
    <property type="entry name" value="Acyl-CoA N-acyltransferases (Nat)"/>
    <property type="match status" value="1"/>
</dbReference>
<sequence>MPSELRTDRLLLRRWRESDREPFAAMGADPAVMCYFPATLTRAESDALAARADALFDQHGYGLWALEDASSGTFLGFTGLAPMPVGIPGSGGVEVGWRLARGFWGQGYATEAARAALGFAFGELALSEVQSITAVMNLPSRAVMERLRMTFVDEFEHPRVALGSPLRPHVRYRIMPAAGV</sequence>
<dbReference type="InterPro" id="IPR000182">
    <property type="entry name" value="GNAT_dom"/>
</dbReference>
<dbReference type="InterPro" id="IPR051531">
    <property type="entry name" value="N-acetyltransferase"/>
</dbReference>
<dbReference type="AlphaFoldDB" id="A0A4R8WAS1"/>
<accession>A0A4R8WAS1</accession>
<dbReference type="Gene3D" id="3.40.630.30">
    <property type="match status" value="1"/>
</dbReference>
<dbReference type="Proteomes" id="UP000297643">
    <property type="component" value="Unassembled WGS sequence"/>
</dbReference>
<dbReference type="PANTHER" id="PTHR43792:SF1">
    <property type="entry name" value="N-ACETYLTRANSFERASE DOMAIN-CONTAINING PROTEIN"/>
    <property type="match status" value="1"/>
</dbReference>
<dbReference type="PANTHER" id="PTHR43792">
    <property type="entry name" value="GNAT FAMILY, PUTATIVE (AFU_ORTHOLOGUE AFUA_3G00765)-RELATED-RELATED"/>
    <property type="match status" value="1"/>
</dbReference>
<protein>
    <submittedName>
        <fullName evidence="2">N-acetyltransferase</fullName>
    </submittedName>
</protein>